<dbReference type="Pfam" id="PF13343">
    <property type="entry name" value="SBP_bac_6"/>
    <property type="match status" value="1"/>
</dbReference>
<dbReference type="AlphaFoldDB" id="A0AAD4KNM6"/>
<evidence type="ECO:0000256" key="1">
    <source>
        <dbReference type="ARBA" id="ARBA00022729"/>
    </source>
</evidence>
<proteinExistence type="predicted"/>
<evidence type="ECO:0008006" key="5">
    <source>
        <dbReference type="Google" id="ProtNLM"/>
    </source>
</evidence>
<keyword evidence="1 2" id="KW-0732">Signal</keyword>
<dbReference type="Proteomes" id="UP001201262">
    <property type="component" value="Unassembled WGS sequence"/>
</dbReference>
<evidence type="ECO:0000313" key="4">
    <source>
        <dbReference type="Proteomes" id="UP001201262"/>
    </source>
</evidence>
<gene>
    <name evidence="3" type="ORF">BGW36DRAFT_322251</name>
</gene>
<organism evidence="3 4">
    <name type="scientific">Talaromyces proteolyticus</name>
    <dbReference type="NCBI Taxonomy" id="1131652"/>
    <lineage>
        <taxon>Eukaryota</taxon>
        <taxon>Fungi</taxon>
        <taxon>Dikarya</taxon>
        <taxon>Ascomycota</taxon>
        <taxon>Pezizomycotina</taxon>
        <taxon>Eurotiomycetes</taxon>
        <taxon>Eurotiomycetidae</taxon>
        <taxon>Eurotiales</taxon>
        <taxon>Trichocomaceae</taxon>
        <taxon>Talaromyces</taxon>
        <taxon>Talaromyces sect. Bacilispori</taxon>
    </lineage>
</organism>
<sequence length="362" mass="40666">MRAVAYSVIFQGLSLAVSLPLADSFPGHDCVVDNRTLDEIYAAAQKESGELTVFWGGDEISQGDPTITAWNARFPNVKLNLTVDVSKYLDSRIDRQFQKTGDDGADLAVIQTTHDYSRWKREGRLLPYKPANWNNIYPALKDPNGAFFGIFVYQFGSLIYNSDRLNESQLPNSYADFVDPAWKGKLVLTYPNDDDAIGYLFSVLIDKYGWEWFETLSQQDVQWIRGTGQPTDVVAKGNTTRVLSFTSNLTGPKNLASKILDVPRVLWPQRGAIFSSTKRPESAKLFLSWLISDEFQQGLASEGRYLSVKNLNSTSGSVWNEPNTGITQFGTFMEDRANVEWWRFQYETTIGTAQGVSPILSV</sequence>
<dbReference type="RefSeq" id="XP_046071699.1">
    <property type="nucleotide sequence ID" value="XM_046212666.1"/>
</dbReference>
<accession>A0AAD4KNM6</accession>
<reference evidence="3" key="1">
    <citation type="submission" date="2021-12" db="EMBL/GenBank/DDBJ databases">
        <title>Convergent genome expansion in fungi linked to evolution of root-endophyte symbiosis.</title>
        <authorList>
            <consortium name="DOE Joint Genome Institute"/>
            <person name="Ke Y.-H."/>
            <person name="Bonito G."/>
            <person name="Liao H.-L."/>
            <person name="Looney B."/>
            <person name="Rojas-Flechas A."/>
            <person name="Nash J."/>
            <person name="Hameed K."/>
            <person name="Schadt C."/>
            <person name="Martin F."/>
            <person name="Crous P.W."/>
            <person name="Miettinen O."/>
            <person name="Magnuson J.K."/>
            <person name="Labbe J."/>
            <person name="Jacobson D."/>
            <person name="Doktycz M.J."/>
            <person name="Veneault-Fourrey C."/>
            <person name="Kuo A."/>
            <person name="Mondo S."/>
            <person name="Calhoun S."/>
            <person name="Riley R."/>
            <person name="Ohm R."/>
            <person name="LaButti K."/>
            <person name="Andreopoulos B."/>
            <person name="Pangilinan J."/>
            <person name="Nolan M."/>
            <person name="Tritt A."/>
            <person name="Clum A."/>
            <person name="Lipzen A."/>
            <person name="Daum C."/>
            <person name="Barry K."/>
            <person name="Grigoriev I.V."/>
            <person name="Vilgalys R."/>
        </authorList>
    </citation>
    <scope>NUCLEOTIDE SEQUENCE</scope>
    <source>
        <strain evidence="3">PMI_201</strain>
    </source>
</reference>
<feature type="chain" id="PRO_5042048119" description="Periplasmic binding protein-like II" evidence="2">
    <location>
        <begin position="25"/>
        <end position="362"/>
    </location>
</feature>
<evidence type="ECO:0000256" key="2">
    <source>
        <dbReference type="SAM" id="SignalP"/>
    </source>
</evidence>
<protein>
    <recommendedName>
        <fullName evidence="5">Periplasmic binding protein-like II</fullName>
    </recommendedName>
</protein>
<dbReference type="GeneID" id="70242953"/>
<dbReference type="Gene3D" id="3.40.190.10">
    <property type="entry name" value="Periplasmic binding protein-like II"/>
    <property type="match status" value="2"/>
</dbReference>
<name>A0AAD4KNM6_9EURO</name>
<comment type="caution">
    <text evidence="3">The sequence shown here is derived from an EMBL/GenBank/DDBJ whole genome shotgun (WGS) entry which is preliminary data.</text>
</comment>
<feature type="signal peptide" evidence="2">
    <location>
        <begin position="1"/>
        <end position="24"/>
    </location>
</feature>
<dbReference type="PANTHER" id="PTHR30006">
    <property type="entry name" value="THIAMINE-BINDING PERIPLASMIC PROTEIN-RELATED"/>
    <property type="match status" value="1"/>
</dbReference>
<dbReference type="PANTHER" id="PTHR30006:SF2">
    <property type="entry name" value="ABC TRANSPORTER SUBSTRATE-BINDING PROTEIN"/>
    <property type="match status" value="1"/>
</dbReference>
<keyword evidence="4" id="KW-1185">Reference proteome</keyword>
<dbReference type="EMBL" id="JAJTJA010000007">
    <property type="protein sequence ID" value="KAH8696763.1"/>
    <property type="molecule type" value="Genomic_DNA"/>
</dbReference>
<dbReference type="SUPFAM" id="SSF53850">
    <property type="entry name" value="Periplasmic binding protein-like II"/>
    <property type="match status" value="1"/>
</dbReference>
<evidence type="ECO:0000313" key="3">
    <source>
        <dbReference type="EMBL" id="KAH8696763.1"/>
    </source>
</evidence>